<evidence type="ECO:0000313" key="2">
    <source>
        <dbReference type="EMBL" id="EFQ04125.1"/>
    </source>
</evidence>
<dbReference type="HOGENOM" id="CLU_039510_0_1_9"/>
<dbReference type="OrthoDB" id="3199616at2"/>
<comment type="caution">
    <text evidence="2">The sequence shown here is derived from an EMBL/GenBank/DDBJ whole genome shotgun (WGS) entry which is preliminary data.</text>
</comment>
<evidence type="ECO:0000313" key="3">
    <source>
        <dbReference type="Proteomes" id="UP000003195"/>
    </source>
</evidence>
<dbReference type="STRING" id="706434.HMPREF9429_01310"/>
<keyword evidence="3" id="KW-1185">Reference proteome</keyword>
<dbReference type="PANTHER" id="PTHR36836:SF1">
    <property type="entry name" value="COLANIC ACID BIOSYNTHESIS PROTEIN WCAK"/>
    <property type="match status" value="1"/>
</dbReference>
<dbReference type="GO" id="GO:0016740">
    <property type="term" value="F:transferase activity"/>
    <property type="evidence" value="ECO:0007669"/>
    <property type="project" value="UniProtKB-KW"/>
</dbReference>
<organism evidence="2 3">
    <name type="scientific">Megasphaera micronuciformis F0359</name>
    <dbReference type="NCBI Taxonomy" id="706434"/>
    <lineage>
        <taxon>Bacteria</taxon>
        <taxon>Bacillati</taxon>
        <taxon>Bacillota</taxon>
        <taxon>Negativicutes</taxon>
        <taxon>Veillonellales</taxon>
        <taxon>Veillonellaceae</taxon>
        <taxon>Megasphaera</taxon>
    </lineage>
</organism>
<dbReference type="SUPFAM" id="SSF53756">
    <property type="entry name" value="UDP-Glycosyltransferase/glycogen phosphorylase"/>
    <property type="match status" value="1"/>
</dbReference>
<accession>E2ZCD8</accession>
<protein>
    <submittedName>
        <fullName evidence="2">Polysaccharide pyruvyl transferase CsaB</fullName>
        <ecNumber evidence="2">2.-.-.-</ecNumber>
    </submittedName>
</protein>
<dbReference type="PANTHER" id="PTHR36836">
    <property type="entry name" value="COLANIC ACID BIOSYNTHESIS PROTEIN WCAK"/>
    <property type="match status" value="1"/>
</dbReference>
<sequence length="366" mass="40018">MSDKIVISGYYGFSNAGDEAMLSSLIASLKRTSPQVEITVISGNPARTRRNHGVYAVHRFNPYAVIRAIKHCTMVISGGGSLLQNVTSSRSLYYYLAIMEIALYFHKPLMLYGQGIGPINGEAARRAVASTVSRATSITVRDEESKHTLTELGVNAEDIEVTADAVLSVPVPDTRAGERILASYGVQKGEKIIALAFRDWEGDKDWKRSLAEGADRLADKYGCRVVFIPMQYAADVYTAESIAKIMHSSPVVLTDEYRTEEFMSLIACANLVIANRLHALVFAAVTGVPVTAVSYDPKIDGFMAHIGAKVCCTMESLTTEILTQAAGCMLEQGGFSEDVCRRIQELRTLSDKNNSLVSRILRTCRV</sequence>
<dbReference type="Proteomes" id="UP000003195">
    <property type="component" value="Unassembled WGS sequence"/>
</dbReference>
<dbReference type="InterPro" id="IPR019896">
    <property type="entry name" value="Polysacch_pyruvyl_Trfase_CsaB"/>
</dbReference>
<dbReference type="NCBIfam" id="TIGR03609">
    <property type="entry name" value="S_layer_CsaB"/>
    <property type="match status" value="1"/>
</dbReference>
<name>E2ZCD8_9FIRM</name>
<dbReference type="AlphaFoldDB" id="E2ZCD8"/>
<keyword evidence="2" id="KW-0808">Transferase</keyword>
<dbReference type="InterPro" id="IPR007345">
    <property type="entry name" value="Polysacch_pyruvyl_Trfase"/>
</dbReference>
<dbReference type="RefSeq" id="WP_006942474.1">
    <property type="nucleotide sequence ID" value="NZ_GL538208.1"/>
</dbReference>
<dbReference type="EMBL" id="AECS01000037">
    <property type="protein sequence ID" value="EFQ04125.1"/>
    <property type="molecule type" value="Genomic_DNA"/>
</dbReference>
<evidence type="ECO:0000259" key="1">
    <source>
        <dbReference type="Pfam" id="PF04230"/>
    </source>
</evidence>
<dbReference type="Pfam" id="PF04230">
    <property type="entry name" value="PS_pyruv_trans"/>
    <property type="match status" value="1"/>
</dbReference>
<dbReference type="EC" id="2.-.-.-" evidence="2"/>
<gene>
    <name evidence="2" type="primary">csaB</name>
    <name evidence="2" type="ORF">HMPREF9429_01310</name>
</gene>
<dbReference type="eggNOG" id="COG2327">
    <property type="taxonomic scope" value="Bacteria"/>
</dbReference>
<feature type="domain" description="Polysaccharide pyruvyl transferase" evidence="1">
    <location>
        <begin position="15"/>
        <end position="297"/>
    </location>
</feature>
<reference evidence="2 3" key="1">
    <citation type="submission" date="2010-08" db="EMBL/GenBank/DDBJ databases">
        <authorList>
            <person name="Weinstock G."/>
            <person name="Sodergren E."/>
            <person name="Clifton S."/>
            <person name="Fulton L."/>
            <person name="Fulton B."/>
            <person name="Courtney L."/>
            <person name="Fronick C."/>
            <person name="Harrison M."/>
            <person name="Strong C."/>
            <person name="Farmer C."/>
            <person name="Delahaunty K."/>
            <person name="Markovic C."/>
            <person name="Hall O."/>
            <person name="Minx P."/>
            <person name="Tomlinson C."/>
            <person name="Mitreva M."/>
            <person name="Hou S."/>
            <person name="Chen J."/>
            <person name="Wollam A."/>
            <person name="Pepin K.H."/>
            <person name="Johnson M."/>
            <person name="Bhonagiri V."/>
            <person name="Zhang X."/>
            <person name="Suruliraj S."/>
            <person name="Warren W."/>
            <person name="Chinwalla A."/>
            <person name="Mardis E.R."/>
            <person name="Wilson R.K."/>
        </authorList>
    </citation>
    <scope>NUCLEOTIDE SEQUENCE [LARGE SCALE GENOMIC DNA]</scope>
    <source>
        <strain evidence="2 3">F0359</strain>
    </source>
</reference>
<proteinExistence type="predicted"/>
<dbReference type="Gene3D" id="3.40.50.2000">
    <property type="entry name" value="Glycogen Phosphorylase B"/>
    <property type="match status" value="1"/>
</dbReference>